<keyword evidence="3 12" id="KW-0813">Transport</keyword>
<evidence type="ECO:0000256" key="4">
    <source>
        <dbReference type="ARBA" id="ARBA00022723"/>
    </source>
</evidence>
<name>A0AAD5XMK1_9FUNG</name>
<comment type="similarity">
    <text evidence="2 12">Belongs to the small Tim family.</text>
</comment>
<keyword evidence="5 12" id="KW-0472">Membrane</keyword>
<gene>
    <name evidence="14" type="ORF">HDU87_007745</name>
</gene>
<keyword evidence="4" id="KW-0479">Metal-binding</keyword>
<evidence type="ECO:0000256" key="7">
    <source>
        <dbReference type="ARBA" id="ARBA00022927"/>
    </source>
</evidence>
<evidence type="ECO:0000256" key="6">
    <source>
        <dbReference type="ARBA" id="ARBA00022833"/>
    </source>
</evidence>
<dbReference type="EMBL" id="JADGJQ010000073">
    <property type="protein sequence ID" value="KAJ3172909.1"/>
    <property type="molecule type" value="Genomic_DNA"/>
</dbReference>
<comment type="domain">
    <text evidence="12">The twin CX3C motif contains 4 conserved Cys residues that form 2 disulfide bonds in the mitochondrial intermembrane space.</text>
</comment>
<comment type="function">
    <text evidence="12">Mitochondrial intermembrane chaperone that participates in the import and insertion of some multi-pass transmembrane proteins into the mitochondrial inner membrane. Also required for the transfer of beta-barrel precursors from the TOM complex to the sorting and assembly machinery (SAM complex) of the outer membrane. Acts as a chaperone-like protein that protects the hydrophobic precursors from aggregation and guide them through the mitochondrial intermembrane space.</text>
</comment>
<dbReference type="SUPFAM" id="SSF144122">
    <property type="entry name" value="Tim10-like"/>
    <property type="match status" value="1"/>
</dbReference>
<dbReference type="GO" id="GO:0045039">
    <property type="term" value="P:protein insertion into mitochondrial inner membrane"/>
    <property type="evidence" value="ECO:0007669"/>
    <property type="project" value="UniProtKB-ARBA"/>
</dbReference>
<proteinExistence type="inferred from homology"/>
<keyword evidence="10 12" id="KW-1015">Disulfide bond</keyword>
<feature type="domain" description="Tim10-like" evidence="13">
    <location>
        <begin position="13"/>
        <end position="71"/>
    </location>
</feature>
<keyword evidence="5 12" id="KW-0999">Mitochondrion inner membrane</keyword>
<keyword evidence="6" id="KW-0862">Zinc</keyword>
<comment type="caution">
    <text evidence="14">The sequence shown here is derived from an EMBL/GenBank/DDBJ whole genome shotgun (WGS) entry which is preliminary data.</text>
</comment>
<dbReference type="GO" id="GO:0005743">
    <property type="term" value="C:mitochondrial inner membrane"/>
    <property type="evidence" value="ECO:0007669"/>
    <property type="project" value="UniProtKB-SubCell"/>
</dbReference>
<evidence type="ECO:0000256" key="9">
    <source>
        <dbReference type="ARBA" id="ARBA00023128"/>
    </source>
</evidence>
<accession>A0AAD5XMK1</accession>
<dbReference type="GO" id="GO:0042719">
    <property type="term" value="C:mitochondrial intermembrane space chaperone complex"/>
    <property type="evidence" value="ECO:0007669"/>
    <property type="project" value="UniProtKB-ARBA"/>
</dbReference>
<keyword evidence="11 12" id="KW-0143">Chaperone</keyword>
<keyword evidence="8 12" id="KW-0811">Translocation</keyword>
<evidence type="ECO:0000313" key="15">
    <source>
        <dbReference type="Proteomes" id="UP001212152"/>
    </source>
</evidence>
<protein>
    <recommendedName>
        <fullName evidence="12">Mitochondrial import inner membrane translocase subunit</fullName>
    </recommendedName>
</protein>
<evidence type="ECO:0000256" key="1">
    <source>
        <dbReference type="ARBA" id="ARBA00004137"/>
    </source>
</evidence>
<evidence type="ECO:0000256" key="8">
    <source>
        <dbReference type="ARBA" id="ARBA00023010"/>
    </source>
</evidence>
<reference evidence="14" key="1">
    <citation type="submission" date="2020-05" db="EMBL/GenBank/DDBJ databases">
        <title>Phylogenomic resolution of chytrid fungi.</title>
        <authorList>
            <person name="Stajich J.E."/>
            <person name="Amses K."/>
            <person name="Simmons R."/>
            <person name="Seto K."/>
            <person name="Myers J."/>
            <person name="Bonds A."/>
            <person name="Quandt C.A."/>
            <person name="Barry K."/>
            <person name="Liu P."/>
            <person name="Grigoriev I."/>
            <person name="Longcore J.E."/>
            <person name="James T.Y."/>
        </authorList>
    </citation>
    <scope>NUCLEOTIDE SEQUENCE</scope>
    <source>
        <strain evidence="14">JEL0379</strain>
    </source>
</reference>
<dbReference type="AlphaFoldDB" id="A0AAD5XMK1"/>
<dbReference type="Gene3D" id="1.10.287.810">
    <property type="entry name" value="Mitochondrial import inner membrane translocase subunit tim13 like domains"/>
    <property type="match status" value="1"/>
</dbReference>
<keyword evidence="7 12" id="KW-0653">Protein transport</keyword>
<keyword evidence="9 12" id="KW-0496">Mitochondrion</keyword>
<evidence type="ECO:0000256" key="11">
    <source>
        <dbReference type="ARBA" id="ARBA00023186"/>
    </source>
</evidence>
<dbReference type="FunFam" id="1.10.287.810:FF:000001">
    <property type="entry name" value="mitochondrial import inner membrane translocase subunit TIM13"/>
    <property type="match status" value="1"/>
</dbReference>
<evidence type="ECO:0000313" key="14">
    <source>
        <dbReference type="EMBL" id="KAJ3172909.1"/>
    </source>
</evidence>
<evidence type="ECO:0000256" key="12">
    <source>
        <dbReference type="RuleBase" id="RU367043"/>
    </source>
</evidence>
<dbReference type="Proteomes" id="UP001212152">
    <property type="component" value="Unassembled WGS sequence"/>
</dbReference>
<organism evidence="14 15">
    <name type="scientific">Geranomyces variabilis</name>
    <dbReference type="NCBI Taxonomy" id="109894"/>
    <lineage>
        <taxon>Eukaryota</taxon>
        <taxon>Fungi</taxon>
        <taxon>Fungi incertae sedis</taxon>
        <taxon>Chytridiomycota</taxon>
        <taxon>Chytridiomycota incertae sedis</taxon>
        <taxon>Chytridiomycetes</taxon>
        <taxon>Spizellomycetales</taxon>
        <taxon>Powellomycetaceae</taxon>
        <taxon>Geranomyces</taxon>
    </lineage>
</organism>
<evidence type="ECO:0000256" key="5">
    <source>
        <dbReference type="ARBA" id="ARBA00022792"/>
    </source>
</evidence>
<evidence type="ECO:0000256" key="3">
    <source>
        <dbReference type="ARBA" id="ARBA00022448"/>
    </source>
</evidence>
<evidence type="ECO:0000256" key="10">
    <source>
        <dbReference type="ARBA" id="ARBA00023157"/>
    </source>
</evidence>
<evidence type="ECO:0000256" key="2">
    <source>
        <dbReference type="ARBA" id="ARBA00006720"/>
    </source>
</evidence>
<dbReference type="InterPro" id="IPR035427">
    <property type="entry name" value="Tim10-like_dom_sf"/>
</dbReference>
<dbReference type="GO" id="GO:0046872">
    <property type="term" value="F:metal ion binding"/>
    <property type="evidence" value="ECO:0007669"/>
    <property type="project" value="UniProtKB-KW"/>
</dbReference>
<sequence length="82" mass="9379">MVSEKAQEVMDTVRKEVAMANFQELLSQINKKCFEKCVTKPGTKLDSSEQTCLARCSDLYQESWNTVSNAYLRRAQRENVGL</sequence>
<dbReference type="GO" id="GO:0015031">
    <property type="term" value="P:protein transport"/>
    <property type="evidence" value="ECO:0007669"/>
    <property type="project" value="UniProtKB-KW"/>
</dbReference>
<dbReference type="InterPro" id="IPR004217">
    <property type="entry name" value="Tim10-like"/>
</dbReference>
<comment type="subcellular location">
    <subcellularLocation>
        <location evidence="1 12">Mitochondrion inner membrane</location>
        <topology evidence="1 12">Peripheral membrane protein</topology>
        <orientation evidence="1 12">Intermembrane side</orientation>
    </subcellularLocation>
</comment>
<evidence type="ECO:0000259" key="13">
    <source>
        <dbReference type="Pfam" id="PF02953"/>
    </source>
</evidence>
<comment type="subunit">
    <text evidence="12">Heterohexamer.</text>
</comment>
<dbReference type="Pfam" id="PF02953">
    <property type="entry name" value="zf-Tim10_DDP"/>
    <property type="match status" value="1"/>
</dbReference>
<keyword evidence="15" id="KW-1185">Reference proteome</keyword>